<protein>
    <recommendedName>
        <fullName evidence="2">Regulatory protein zeste</fullName>
    </recommendedName>
</protein>
<evidence type="ECO:0000256" key="2">
    <source>
        <dbReference type="ARBA" id="ARBA00016807"/>
    </source>
</evidence>
<evidence type="ECO:0000313" key="8">
    <source>
        <dbReference type="Proteomes" id="UP001160148"/>
    </source>
</evidence>
<keyword evidence="3" id="KW-0805">Transcription regulation</keyword>
<sequence length="148" mass="16589">MADRKIKGKSVTYAQKEALVEFLENNVQLKKGKFNSQFTHKNAQQLWEQIASNLNSMIGANKTADKWRKCWTDMKCNAKTKSVDLKKNLRKTGGGSGKTDELELAPLEEKIATLIGDVPIFGHPNTVEPSITFEGYEIVMDTTDNILL</sequence>
<keyword evidence="4" id="KW-0804">Transcription</keyword>
<comment type="function">
    <text evidence="5">Involved in transvection phenomena (= synapsis-dependent gene expression), where the synaptic pairing of chromosomes carrying genes with which zeste interacts influences the expression of these genes. Zeste binds to DNA and stimulates transcription from a nearby promoter.</text>
</comment>
<dbReference type="PANTHER" id="PTHR23098">
    <property type="entry name" value="AGAP001331-PA-RELATED"/>
    <property type="match status" value="1"/>
</dbReference>
<evidence type="ECO:0000256" key="3">
    <source>
        <dbReference type="ARBA" id="ARBA00023015"/>
    </source>
</evidence>
<accession>A0AAV0Y640</accession>
<gene>
    <name evidence="7" type="ORF">MEUPH1_LOCUS28786</name>
</gene>
<dbReference type="InterPro" id="IPR028002">
    <property type="entry name" value="Myb_DNA-bind_5"/>
</dbReference>
<evidence type="ECO:0000256" key="1">
    <source>
        <dbReference type="ARBA" id="ARBA00011764"/>
    </source>
</evidence>
<evidence type="ECO:0000256" key="5">
    <source>
        <dbReference type="ARBA" id="ARBA00025466"/>
    </source>
</evidence>
<evidence type="ECO:0000313" key="7">
    <source>
        <dbReference type="EMBL" id="CAI6375264.1"/>
    </source>
</evidence>
<keyword evidence="8" id="KW-1185">Reference proteome</keyword>
<feature type="domain" description="Myb/SANT-like DNA-binding" evidence="6">
    <location>
        <begin position="8"/>
        <end position="81"/>
    </location>
</feature>
<proteinExistence type="predicted"/>
<dbReference type="PANTHER" id="PTHR23098:SF16">
    <property type="entry name" value="REGULATORY PROTEIN ZESTE"/>
    <property type="match status" value="1"/>
</dbReference>
<comment type="subunit">
    <text evidence="1">Self-associates forming complexes of several hundred monomers.</text>
</comment>
<reference evidence="7 8" key="1">
    <citation type="submission" date="2023-01" db="EMBL/GenBank/DDBJ databases">
        <authorList>
            <person name="Whitehead M."/>
        </authorList>
    </citation>
    <scope>NUCLEOTIDE SEQUENCE [LARGE SCALE GENOMIC DNA]</scope>
</reference>
<evidence type="ECO:0000259" key="6">
    <source>
        <dbReference type="Pfam" id="PF13873"/>
    </source>
</evidence>
<dbReference type="GO" id="GO:0005634">
    <property type="term" value="C:nucleus"/>
    <property type="evidence" value="ECO:0007669"/>
    <property type="project" value="TreeGrafter"/>
</dbReference>
<name>A0AAV0Y640_9HEMI</name>
<dbReference type="AlphaFoldDB" id="A0AAV0Y640"/>
<organism evidence="7 8">
    <name type="scientific">Macrosiphum euphorbiae</name>
    <name type="common">potato aphid</name>
    <dbReference type="NCBI Taxonomy" id="13131"/>
    <lineage>
        <taxon>Eukaryota</taxon>
        <taxon>Metazoa</taxon>
        <taxon>Ecdysozoa</taxon>
        <taxon>Arthropoda</taxon>
        <taxon>Hexapoda</taxon>
        <taxon>Insecta</taxon>
        <taxon>Pterygota</taxon>
        <taxon>Neoptera</taxon>
        <taxon>Paraneoptera</taxon>
        <taxon>Hemiptera</taxon>
        <taxon>Sternorrhyncha</taxon>
        <taxon>Aphidomorpha</taxon>
        <taxon>Aphidoidea</taxon>
        <taxon>Aphididae</taxon>
        <taxon>Macrosiphini</taxon>
        <taxon>Macrosiphum</taxon>
    </lineage>
</organism>
<dbReference type="Pfam" id="PF13873">
    <property type="entry name" value="Myb_DNA-bind_5"/>
    <property type="match status" value="1"/>
</dbReference>
<evidence type="ECO:0000256" key="4">
    <source>
        <dbReference type="ARBA" id="ARBA00023163"/>
    </source>
</evidence>
<dbReference type="EMBL" id="CARXXK010001301">
    <property type="protein sequence ID" value="CAI6375264.1"/>
    <property type="molecule type" value="Genomic_DNA"/>
</dbReference>
<comment type="caution">
    <text evidence="7">The sequence shown here is derived from an EMBL/GenBank/DDBJ whole genome shotgun (WGS) entry which is preliminary data.</text>
</comment>
<dbReference type="Proteomes" id="UP001160148">
    <property type="component" value="Unassembled WGS sequence"/>
</dbReference>